<evidence type="ECO:0000313" key="3">
    <source>
        <dbReference type="Proteomes" id="UP001363622"/>
    </source>
</evidence>
<protein>
    <submittedName>
        <fullName evidence="2">Uncharacterized protein</fullName>
    </submittedName>
</protein>
<name>A0ABR1KE54_9PEZI</name>
<organism evidence="2 3">
    <name type="scientific">Phyllosticta citriasiana</name>
    <dbReference type="NCBI Taxonomy" id="595635"/>
    <lineage>
        <taxon>Eukaryota</taxon>
        <taxon>Fungi</taxon>
        <taxon>Dikarya</taxon>
        <taxon>Ascomycota</taxon>
        <taxon>Pezizomycotina</taxon>
        <taxon>Dothideomycetes</taxon>
        <taxon>Dothideomycetes incertae sedis</taxon>
        <taxon>Botryosphaeriales</taxon>
        <taxon>Phyllostictaceae</taxon>
        <taxon>Phyllosticta</taxon>
    </lineage>
</organism>
<feature type="compositionally biased region" description="Basic residues" evidence="1">
    <location>
        <begin position="219"/>
        <end position="232"/>
    </location>
</feature>
<sequence>MEERRNNKVILSQPSDWEVWLFTVKMRATTLGVWDEVDPSSDVKARGILEPLPPPRGLYERQSSVDHRKDDLETWQRRLAEWQIYQIHAEQYQLQRRNLGLVSEFILEHLAPEWFARLANHVHCRGSEHPWDMLRFLRVRVAPSRRERERQVDEAVGGFRSEMRRVPKREDVLDWLTKWEAVVGKAPESFWVHELEDGIRALDQEWYYENCPPGTCSQRRTRHRRSSYRRTRTRDERYARAARGRHRGPEGRVKPEQTGADVPACATLRSARGFWCLAGGRRRWKLMDSQLDRFASDGTRDR</sequence>
<feature type="region of interest" description="Disordered" evidence="1">
    <location>
        <begin position="218"/>
        <end position="259"/>
    </location>
</feature>
<reference evidence="2 3" key="1">
    <citation type="submission" date="2024-04" db="EMBL/GenBank/DDBJ databases">
        <title>Phyllosticta paracitricarpa is synonymous to the EU quarantine fungus P. citricarpa based on phylogenomic analyses.</title>
        <authorList>
            <consortium name="Lawrence Berkeley National Laboratory"/>
            <person name="Van Ingen-Buijs V.A."/>
            <person name="Van Westerhoven A.C."/>
            <person name="Haridas S."/>
            <person name="Skiadas P."/>
            <person name="Martin F."/>
            <person name="Groenewald J.Z."/>
            <person name="Crous P.W."/>
            <person name="Seidl M.F."/>
        </authorList>
    </citation>
    <scope>NUCLEOTIDE SEQUENCE [LARGE SCALE GENOMIC DNA]</scope>
    <source>
        <strain evidence="2 3">CBS 123371</strain>
    </source>
</reference>
<evidence type="ECO:0000256" key="1">
    <source>
        <dbReference type="SAM" id="MobiDB-lite"/>
    </source>
</evidence>
<gene>
    <name evidence="2" type="ORF">IWZ03DRAFT_431076</name>
</gene>
<proteinExistence type="predicted"/>
<dbReference type="EMBL" id="JBBPHU010000010">
    <property type="protein sequence ID" value="KAK7513047.1"/>
    <property type="molecule type" value="Genomic_DNA"/>
</dbReference>
<evidence type="ECO:0000313" key="2">
    <source>
        <dbReference type="EMBL" id="KAK7513047.1"/>
    </source>
</evidence>
<keyword evidence="3" id="KW-1185">Reference proteome</keyword>
<comment type="caution">
    <text evidence="2">The sequence shown here is derived from an EMBL/GenBank/DDBJ whole genome shotgun (WGS) entry which is preliminary data.</text>
</comment>
<dbReference type="Proteomes" id="UP001363622">
    <property type="component" value="Unassembled WGS sequence"/>
</dbReference>
<accession>A0ABR1KE54</accession>